<comment type="caution">
    <text evidence="2">The sequence shown here is derived from an EMBL/GenBank/DDBJ whole genome shotgun (WGS) entry which is preliminary data.</text>
</comment>
<keyword evidence="3" id="KW-1185">Reference proteome</keyword>
<sequence>MLQDGEMRRIEKLGQTLRDLDEVTKVLQDPMLSLHDVRVLFDAVIKQYPCMESRLDARAPIVNNTALETGLVKIIRGKKLAAPELVECEAFRQPRDESDGRSEDARDVLSLRQKGK</sequence>
<name>A0AAD5M198_PYTIN</name>
<accession>A0AAD5M198</accession>
<gene>
    <name evidence="2" type="ORF">P43SY_002405</name>
</gene>
<organism evidence="2 3">
    <name type="scientific">Pythium insidiosum</name>
    <name type="common">Pythiosis disease agent</name>
    <dbReference type="NCBI Taxonomy" id="114742"/>
    <lineage>
        <taxon>Eukaryota</taxon>
        <taxon>Sar</taxon>
        <taxon>Stramenopiles</taxon>
        <taxon>Oomycota</taxon>
        <taxon>Peronosporomycetes</taxon>
        <taxon>Pythiales</taxon>
        <taxon>Pythiaceae</taxon>
        <taxon>Pythium</taxon>
    </lineage>
</organism>
<protein>
    <submittedName>
        <fullName evidence="2">Uncharacterized protein</fullName>
    </submittedName>
</protein>
<dbReference type="PANTHER" id="PTHR40866:SF1">
    <property type="entry name" value="BED-TYPE DOMAIN-CONTAINING PROTEIN"/>
    <property type="match status" value="1"/>
</dbReference>
<feature type="region of interest" description="Disordered" evidence="1">
    <location>
        <begin position="92"/>
        <end position="116"/>
    </location>
</feature>
<dbReference type="PANTHER" id="PTHR40866">
    <property type="entry name" value="BED-TYPE DOMAIN-CONTAINING PROTEIN"/>
    <property type="match status" value="1"/>
</dbReference>
<dbReference type="Proteomes" id="UP001209570">
    <property type="component" value="Unassembled WGS sequence"/>
</dbReference>
<feature type="compositionally biased region" description="Basic and acidic residues" evidence="1">
    <location>
        <begin position="92"/>
        <end position="109"/>
    </location>
</feature>
<dbReference type="AlphaFoldDB" id="A0AAD5M198"/>
<dbReference type="EMBL" id="JAKCXM010000744">
    <property type="protein sequence ID" value="KAJ0392030.1"/>
    <property type="molecule type" value="Genomic_DNA"/>
</dbReference>
<evidence type="ECO:0000256" key="1">
    <source>
        <dbReference type="SAM" id="MobiDB-lite"/>
    </source>
</evidence>
<evidence type="ECO:0000313" key="2">
    <source>
        <dbReference type="EMBL" id="KAJ0392030.1"/>
    </source>
</evidence>
<reference evidence="2" key="1">
    <citation type="submission" date="2021-12" db="EMBL/GenBank/DDBJ databases">
        <title>Prjna785345.</title>
        <authorList>
            <person name="Rujirawat T."/>
            <person name="Krajaejun T."/>
        </authorList>
    </citation>
    <scope>NUCLEOTIDE SEQUENCE</scope>
    <source>
        <strain evidence="2">Pi057C3</strain>
    </source>
</reference>
<evidence type="ECO:0000313" key="3">
    <source>
        <dbReference type="Proteomes" id="UP001209570"/>
    </source>
</evidence>
<proteinExistence type="predicted"/>